<proteinExistence type="predicted"/>
<dbReference type="EMBL" id="JAWHZD010000029">
    <property type="protein sequence ID" value="MDV0844672.1"/>
    <property type="molecule type" value="Genomic_DNA"/>
</dbReference>
<evidence type="ECO:0000313" key="1">
    <source>
        <dbReference type="EMBL" id="MDV0844672.1"/>
    </source>
</evidence>
<dbReference type="Proteomes" id="UP001284547">
    <property type="component" value="Unassembled WGS sequence"/>
</dbReference>
<protein>
    <submittedName>
        <fullName evidence="1">Uncharacterized protein</fullName>
    </submittedName>
</protein>
<dbReference type="AlphaFoldDB" id="A0AAW8XWA9"/>
<comment type="caution">
    <text evidence="1">The sequence shown here is derived from an EMBL/GenBank/DDBJ whole genome shotgun (WGS) entry which is preliminary data.</text>
</comment>
<sequence length="83" mass="9279">MTPNKTQLVALLQRVDAVEANWALETLAGAGEELTLEQCEHISDCLCKINDHAEISDDLLAETELMEATLIERVRELRNETLS</sequence>
<organism evidence="1 2">
    <name type="scientific">Klebsiella quasipneumoniae subsp. quasipneumoniae</name>
    <dbReference type="NCBI Taxonomy" id="1667327"/>
    <lineage>
        <taxon>Bacteria</taxon>
        <taxon>Pseudomonadati</taxon>
        <taxon>Pseudomonadota</taxon>
        <taxon>Gammaproteobacteria</taxon>
        <taxon>Enterobacterales</taxon>
        <taxon>Enterobacteriaceae</taxon>
        <taxon>Klebsiella/Raoultella group</taxon>
        <taxon>Klebsiella</taxon>
        <taxon>Klebsiella pneumoniae complex</taxon>
    </lineage>
</organism>
<gene>
    <name evidence="1" type="ORF">RZP41_26020</name>
</gene>
<reference evidence="1" key="1">
    <citation type="submission" date="2023-10" db="EMBL/GenBank/DDBJ databases">
        <title>Surveillance and assessment of the effects of hospital wastewater treatment on clearance of pathogenic bacterial and antimicrobial resistance genes.</title>
        <authorList>
            <person name="Wu Y."/>
        </authorList>
    </citation>
    <scope>NUCLEOTIDE SEQUENCE</scope>
    <source>
        <strain evidence="1">23-M-SRM-33-1</strain>
    </source>
</reference>
<evidence type="ECO:0000313" key="2">
    <source>
        <dbReference type="Proteomes" id="UP001284547"/>
    </source>
</evidence>
<dbReference type="RefSeq" id="WP_316941398.1">
    <property type="nucleotide sequence ID" value="NZ_JAWHZD010000029.1"/>
</dbReference>
<name>A0AAW8XWA9_9ENTR</name>
<accession>A0AAW8XWA9</accession>